<evidence type="ECO:0000313" key="1">
    <source>
        <dbReference type="EMBL" id="MBB2158127.1"/>
    </source>
</evidence>
<dbReference type="Proteomes" id="UP000550787">
    <property type="component" value="Unassembled WGS sequence"/>
</dbReference>
<dbReference type="EMBL" id="JABEQG010000058">
    <property type="protein sequence ID" value="MBB2158127.1"/>
    <property type="molecule type" value="Genomic_DNA"/>
</dbReference>
<accession>A0A7W4NI24</accession>
<protein>
    <submittedName>
        <fullName evidence="1">Uncharacterized protein</fullName>
    </submittedName>
</protein>
<dbReference type="RefSeq" id="WP_183116569.1">
    <property type="nucleotide sequence ID" value="NZ_JABEQG010000058.1"/>
</dbReference>
<name>A0A7W4NI24_GLUDI</name>
<comment type="caution">
    <text evidence="1">The sequence shown here is derived from an EMBL/GenBank/DDBJ whole genome shotgun (WGS) entry which is preliminary data.</text>
</comment>
<dbReference type="AlphaFoldDB" id="A0A7W4NI24"/>
<sequence length="71" mass="7768">MQSTQKVARSLLHAAYQTVGAPPGHAMDAEALFAALFFEMGPEALTPEALDRLGRLYRLCPEVWCRSESGC</sequence>
<gene>
    <name evidence="1" type="ORF">HLH33_17800</name>
</gene>
<organism evidence="1 2">
    <name type="scientific">Gluconacetobacter diazotrophicus</name>
    <name type="common">Acetobacter diazotrophicus</name>
    <dbReference type="NCBI Taxonomy" id="33996"/>
    <lineage>
        <taxon>Bacteria</taxon>
        <taxon>Pseudomonadati</taxon>
        <taxon>Pseudomonadota</taxon>
        <taxon>Alphaproteobacteria</taxon>
        <taxon>Acetobacterales</taxon>
        <taxon>Acetobacteraceae</taxon>
        <taxon>Gluconacetobacter</taxon>
    </lineage>
</organism>
<reference evidence="1 2" key="1">
    <citation type="submission" date="2020-04" db="EMBL/GenBank/DDBJ databases">
        <title>Description of novel Gluconacetobacter.</title>
        <authorList>
            <person name="Sombolestani A."/>
        </authorList>
    </citation>
    <scope>NUCLEOTIDE SEQUENCE [LARGE SCALE GENOMIC DNA]</scope>
    <source>
        <strain evidence="1 2">LMG 7603</strain>
    </source>
</reference>
<proteinExistence type="predicted"/>
<evidence type="ECO:0000313" key="2">
    <source>
        <dbReference type="Proteomes" id="UP000550787"/>
    </source>
</evidence>